<keyword evidence="6" id="KW-1185">Reference proteome</keyword>
<dbReference type="Gene3D" id="3.40.1350.10">
    <property type="match status" value="1"/>
</dbReference>
<keyword evidence="2" id="KW-0540">Nuclease</keyword>
<dbReference type="STRING" id="39029.BSR42_08730"/>
<protein>
    <submittedName>
        <fullName evidence="5">Nuclease</fullName>
    </submittedName>
</protein>
<evidence type="ECO:0000256" key="1">
    <source>
        <dbReference type="ARBA" id="ARBA00001946"/>
    </source>
</evidence>
<dbReference type="SMART" id="SM00990">
    <property type="entry name" value="VRR_NUC"/>
    <property type="match status" value="1"/>
</dbReference>
<reference evidence="5 6" key="1">
    <citation type="submission" date="2015-06" db="EMBL/GenBank/DDBJ databases">
        <title>Draft genome sequence of beer spoilage bacterium Megasphaera cerevisiae type strain 20462.</title>
        <authorList>
            <person name="Kutumbaka K."/>
            <person name="Pasmowitz J."/>
            <person name="Mategko J."/>
            <person name="Reyes D."/>
            <person name="Friedrich A."/>
            <person name="Han S."/>
            <person name="Martens-Habbena W."/>
            <person name="Neal-McKinney J."/>
            <person name="Janagama H.K."/>
            <person name="Nadala C."/>
            <person name="Samadpour M."/>
        </authorList>
    </citation>
    <scope>NUCLEOTIDE SEQUENCE [LARGE SCALE GENOMIC DNA]</scope>
    <source>
        <strain evidence="5 6">DSM 20462</strain>
    </source>
</reference>
<dbReference type="EMBL" id="LEKT01000024">
    <property type="protein sequence ID" value="KMO86378.1"/>
    <property type="molecule type" value="Genomic_DNA"/>
</dbReference>
<proteinExistence type="predicted"/>
<dbReference type="GO" id="GO:0016788">
    <property type="term" value="F:hydrolase activity, acting on ester bonds"/>
    <property type="evidence" value="ECO:0007669"/>
    <property type="project" value="InterPro"/>
</dbReference>
<evidence type="ECO:0000256" key="3">
    <source>
        <dbReference type="ARBA" id="ARBA00022801"/>
    </source>
</evidence>
<comment type="caution">
    <text evidence="5">The sequence shown here is derived from an EMBL/GenBank/DDBJ whole genome shotgun (WGS) entry which is preliminary data.</text>
</comment>
<feature type="domain" description="VRR-NUC" evidence="4">
    <location>
        <begin position="1"/>
        <end position="81"/>
    </location>
</feature>
<gene>
    <name evidence="5" type="ORF">AB840_08385</name>
</gene>
<dbReference type="InterPro" id="IPR014883">
    <property type="entry name" value="VRR_NUC"/>
</dbReference>
<organism evidence="5 6">
    <name type="scientific">Megasphaera cerevisiae DSM 20462</name>
    <dbReference type="NCBI Taxonomy" id="1122219"/>
    <lineage>
        <taxon>Bacteria</taxon>
        <taxon>Bacillati</taxon>
        <taxon>Bacillota</taxon>
        <taxon>Negativicutes</taxon>
        <taxon>Veillonellales</taxon>
        <taxon>Veillonellaceae</taxon>
        <taxon>Megasphaera</taxon>
    </lineage>
</organism>
<dbReference type="RefSeq" id="WP_048514387.1">
    <property type="nucleotide sequence ID" value="NZ_FUXD01000025.1"/>
</dbReference>
<evidence type="ECO:0000256" key="2">
    <source>
        <dbReference type="ARBA" id="ARBA00022722"/>
    </source>
</evidence>
<name>A0A0J6WVZ2_9FIRM</name>
<accession>A0A0J6WVZ2</accession>
<dbReference type="InterPro" id="IPR011856">
    <property type="entry name" value="tRNA_endonuc-like_dom_sf"/>
</dbReference>
<dbReference type="PATRIC" id="fig|1122219.3.peg.1376"/>
<comment type="cofactor">
    <cofactor evidence="1">
        <name>Mg(2+)</name>
        <dbReference type="ChEBI" id="CHEBI:18420"/>
    </cofactor>
</comment>
<evidence type="ECO:0000313" key="5">
    <source>
        <dbReference type="EMBL" id="KMO86378.1"/>
    </source>
</evidence>
<evidence type="ECO:0000259" key="4">
    <source>
        <dbReference type="SMART" id="SM00990"/>
    </source>
</evidence>
<dbReference type="Proteomes" id="UP000036503">
    <property type="component" value="Unassembled WGS sequence"/>
</dbReference>
<dbReference type="GO" id="GO:0004518">
    <property type="term" value="F:nuclease activity"/>
    <property type="evidence" value="ECO:0007669"/>
    <property type="project" value="UniProtKB-KW"/>
</dbReference>
<sequence length="93" mass="10404">MREKIIEQQLVHAVKHKGGICPKFVSPGYDGMPDRLVLLPHGRIAFVELKAPGKKMRPLQVHRKRQLEALGFPVYCIDNSTQLGGMLDAIQTS</sequence>
<evidence type="ECO:0000313" key="6">
    <source>
        <dbReference type="Proteomes" id="UP000036503"/>
    </source>
</evidence>
<keyword evidence="3" id="KW-0378">Hydrolase</keyword>
<dbReference type="GO" id="GO:0003676">
    <property type="term" value="F:nucleic acid binding"/>
    <property type="evidence" value="ECO:0007669"/>
    <property type="project" value="InterPro"/>
</dbReference>
<dbReference type="AlphaFoldDB" id="A0A0J6WVZ2"/>
<dbReference type="OrthoDB" id="6706702at2"/>
<dbReference type="InParanoid" id="A0A0J6WVZ2"/>